<evidence type="ECO:0000259" key="5">
    <source>
        <dbReference type="PROSITE" id="PS51077"/>
    </source>
</evidence>
<feature type="domain" description="IclR-ED" evidence="6">
    <location>
        <begin position="86"/>
        <end position="270"/>
    </location>
</feature>
<gene>
    <name evidence="7" type="ORF">ABGN05_27970</name>
</gene>
<dbReference type="Pfam" id="PF01614">
    <property type="entry name" value="IclR_C"/>
    <property type="match status" value="1"/>
</dbReference>
<comment type="caution">
    <text evidence="7">The sequence shown here is derived from an EMBL/GenBank/DDBJ whole genome shotgun (WGS) entry which is preliminary data.</text>
</comment>
<proteinExistence type="predicted"/>
<evidence type="ECO:0000256" key="1">
    <source>
        <dbReference type="ARBA" id="ARBA00023015"/>
    </source>
</evidence>
<keyword evidence="3" id="KW-0804">Transcription</keyword>
<dbReference type="InterPro" id="IPR014757">
    <property type="entry name" value="Tscrpt_reg_IclR_C"/>
</dbReference>
<dbReference type="PROSITE" id="PS51077">
    <property type="entry name" value="HTH_ICLR"/>
    <property type="match status" value="1"/>
</dbReference>
<reference evidence="7 8" key="1">
    <citation type="submission" date="2024-05" db="EMBL/GenBank/DDBJ databases">
        <authorList>
            <person name="Jiang F."/>
        </authorList>
    </citation>
    <scope>NUCLEOTIDE SEQUENCE [LARGE SCALE GENOMIC DNA]</scope>
    <source>
        <strain evidence="7 8">LZ166</strain>
    </source>
</reference>
<evidence type="ECO:0000256" key="2">
    <source>
        <dbReference type="ARBA" id="ARBA00023125"/>
    </source>
</evidence>
<evidence type="ECO:0000259" key="6">
    <source>
        <dbReference type="PROSITE" id="PS51078"/>
    </source>
</evidence>
<dbReference type="RefSeq" id="WP_367957339.1">
    <property type="nucleotide sequence ID" value="NZ_JBDPGJ010000009.1"/>
</dbReference>
<evidence type="ECO:0000313" key="7">
    <source>
        <dbReference type="EMBL" id="MEX0409484.1"/>
    </source>
</evidence>
<evidence type="ECO:0000313" key="8">
    <source>
        <dbReference type="Proteomes" id="UP001556692"/>
    </source>
</evidence>
<keyword evidence="1" id="KW-0805">Transcription regulation</keyword>
<dbReference type="InterPro" id="IPR012794">
    <property type="entry name" value="PcaR_PcaU"/>
</dbReference>
<sequence length="271" mass="28783">MSKVSESTQRPTERDPAAAPGRDLVGSLARGLAVMEILAANPQGLTLTEMAEKAGLTRAGARRFLLTLVASGYAVQDGRTFRLSSRLIAIARAWLGGASLWSFAEPFMREVSARFGEACSAAVLSGEDVVYVARVPGRHILSVALHVGTRLPAFCTSMGRVLLSDLSQAELDAFLAHADIRPLTARTLTDRAPLRAAILAAGADGHALVDEELEPGLRSIAVPVRDRTGRAIAAINVSTQSARLSAETMTADVLPALRDAARQIEDFFVVQ</sequence>
<evidence type="ECO:0000256" key="3">
    <source>
        <dbReference type="ARBA" id="ARBA00023163"/>
    </source>
</evidence>
<dbReference type="PANTHER" id="PTHR30136">
    <property type="entry name" value="HELIX-TURN-HELIX TRANSCRIPTIONAL REGULATOR, ICLR FAMILY"/>
    <property type="match status" value="1"/>
</dbReference>
<dbReference type="PROSITE" id="PS51078">
    <property type="entry name" value="ICLR_ED"/>
    <property type="match status" value="1"/>
</dbReference>
<keyword evidence="8" id="KW-1185">Reference proteome</keyword>
<evidence type="ECO:0000256" key="4">
    <source>
        <dbReference type="SAM" id="MobiDB-lite"/>
    </source>
</evidence>
<dbReference type="SUPFAM" id="SSF46785">
    <property type="entry name" value="Winged helix' DNA-binding domain"/>
    <property type="match status" value="1"/>
</dbReference>
<organism evidence="7 8">
    <name type="scientific">Aquibium pacificus</name>
    <dbReference type="NCBI Taxonomy" id="3153579"/>
    <lineage>
        <taxon>Bacteria</taxon>
        <taxon>Pseudomonadati</taxon>
        <taxon>Pseudomonadota</taxon>
        <taxon>Alphaproteobacteria</taxon>
        <taxon>Hyphomicrobiales</taxon>
        <taxon>Phyllobacteriaceae</taxon>
        <taxon>Aquibium</taxon>
    </lineage>
</organism>
<dbReference type="InterPro" id="IPR036388">
    <property type="entry name" value="WH-like_DNA-bd_sf"/>
</dbReference>
<dbReference type="NCBIfam" id="TIGR02431">
    <property type="entry name" value="pcaR_pcaU"/>
    <property type="match status" value="1"/>
</dbReference>
<dbReference type="PANTHER" id="PTHR30136:SF34">
    <property type="entry name" value="TRANSCRIPTIONAL REGULATOR"/>
    <property type="match status" value="1"/>
</dbReference>
<dbReference type="InterPro" id="IPR036390">
    <property type="entry name" value="WH_DNA-bd_sf"/>
</dbReference>
<dbReference type="InterPro" id="IPR029016">
    <property type="entry name" value="GAF-like_dom_sf"/>
</dbReference>
<dbReference type="Gene3D" id="1.10.10.10">
    <property type="entry name" value="Winged helix-like DNA-binding domain superfamily/Winged helix DNA-binding domain"/>
    <property type="match status" value="1"/>
</dbReference>
<dbReference type="Proteomes" id="UP001556692">
    <property type="component" value="Unassembled WGS sequence"/>
</dbReference>
<name>A0ABV3SRQ3_9HYPH</name>
<accession>A0ABV3SRQ3</accession>
<feature type="region of interest" description="Disordered" evidence="4">
    <location>
        <begin position="1"/>
        <end position="22"/>
    </location>
</feature>
<dbReference type="Pfam" id="PF09339">
    <property type="entry name" value="HTH_IclR"/>
    <property type="match status" value="1"/>
</dbReference>
<dbReference type="Gene3D" id="3.30.450.40">
    <property type="match status" value="1"/>
</dbReference>
<dbReference type="SMART" id="SM00346">
    <property type="entry name" value="HTH_ICLR"/>
    <property type="match status" value="1"/>
</dbReference>
<dbReference type="InterPro" id="IPR005471">
    <property type="entry name" value="Tscrpt_reg_IclR_N"/>
</dbReference>
<feature type="compositionally biased region" description="Polar residues" evidence="4">
    <location>
        <begin position="1"/>
        <end position="10"/>
    </location>
</feature>
<dbReference type="EMBL" id="JBDPGJ010000009">
    <property type="protein sequence ID" value="MEX0409484.1"/>
    <property type="molecule type" value="Genomic_DNA"/>
</dbReference>
<feature type="domain" description="HTH iclR-type" evidence="5">
    <location>
        <begin position="25"/>
        <end position="85"/>
    </location>
</feature>
<dbReference type="InterPro" id="IPR050707">
    <property type="entry name" value="HTH_MetabolicPath_Reg"/>
</dbReference>
<dbReference type="SUPFAM" id="SSF55781">
    <property type="entry name" value="GAF domain-like"/>
    <property type="match status" value="1"/>
</dbReference>
<keyword evidence="2" id="KW-0238">DNA-binding</keyword>
<protein>
    <submittedName>
        <fullName evidence="7">IclR family transcriptional regulator C-terminal domain-containing protein</fullName>
    </submittedName>
</protein>